<keyword evidence="3" id="KW-1185">Reference proteome</keyword>
<proteinExistence type="predicted"/>
<evidence type="ECO:0000256" key="1">
    <source>
        <dbReference type="SAM" id="MobiDB-lite"/>
    </source>
</evidence>
<accession>A0ABN8ZUA8</accession>
<organism evidence="2 3">
    <name type="scientific">Rangifer tarandus platyrhynchus</name>
    <name type="common">Svalbard reindeer</name>
    <dbReference type="NCBI Taxonomy" id="3082113"/>
    <lineage>
        <taxon>Eukaryota</taxon>
        <taxon>Metazoa</taxon>
        <taxon>Chordata</taxon>
        <taxon>Craniata</taxon>
        <taxon>Vertebrata</taxon>
        <taxon>Euteleostomi</taxon>
        <taxon>Mammalia</taxon>
        <taxon>Eutheria</taxon>
        <taxon>Laurasiatheria</taxon>
        <taxon>Artiodactyla</taxon>
        <taxon>Ruminantia</taxon>
        <taxon>Pecora</taxon>
        <taxon>Cervidae</taxon>
        <taxon>Odocoileinae</taxon>
        <taxon>Rangifer</taxon>
    </lineage>
</organism>
<dbReference type="EMBL" id="OX459942">
    <property type="protein sequence ID" value="CAI9177304.1"/>
    <property type="molecule type" value="Genomic_DNA"/>
</dbReference>
<reference evidence="2" key="1">
    <citation type="submission" date="2023-04" db="EMBL/GenBank/DDBJ databases">
        <authorList>
            <consortium name="ELIXIR-Norway"/>
        </authorList>
    </citation>
    <scope>NUCLEOTIDE SEQUENCE [LARGE SCALE GENOMIC DNA]</scope>
</reference>
<evidence type="ECO:0000313" key="2">
    <source>
        <dbReference type="EMBL" id="CAI9177304.1"/>
    </source>
</evidence>
<name>A0ABN8ZUA8_RANTA</name>
<feature type="region of interest" description="Disordered" evidence="1">
    <location>
        <begin position="36"/>
        <end position="57"/>
    </location>
</feature>
<sequence>MWSRLVLTAGRFPGGTCPCGTGSPLKGPMHVGLRSASGLSGDSAPHEEDAEHPQVAQGPAGLQVTLQGGIFLGFSPWLCPRADSLSLGEHVAFSSSDFDISFLASFTFFHLLPAGWSLWADNLVVLAAGIQDSASVGSEWEPGSSTQEGWLALFVLDFPGLPYPVPLTAEPWKTHPDTMSGSTYGSVGRMMTFLKAVAFVSFTLRKHFGMVDEVSPQ</sequence>
<gene>
    <name evidence="2" type="ORF">MRATA1EN1_LOCUS26266</name>
</gene>
<protein>
    <submittedName>
        <fullName evidence="2">Uncharacterized protein</fullName>
    </submittedName>
</protein>
<evidence type="ECO:0000313" key="3">
    <source>
        <dbReference type="Proteomes" id="UP001176941"/>
    </source>
</evidence>
<dbReference type="Proteomes" id="UP001176941">
    <property type="component" value="Chromosome 6"/>
</dbReference>